<proteinExistence type="predicted"/>
<keyword evidence="3" id="KW-1133">Transmembrane helix</keyword>
<feature type="region of interest" description="Disordered" evidence="2">
    <location>
        <begin position="456"/>
        <end position="509"/>
    </location>
</feature>
<evidence type="ECO:0000256" key="3">
    <source>
        <dbReference type="SAM" id="Phobius"/>
    </source>
</evidence>
<dbReference type="PANTHER" id="PTHR35788:SF1">
    <property type="entry name" value="EXPORTED PROTEIN"/>
    <property type="match status" value="1"/>
</dbReference>
<dbReference type="OrthoDB" id="9797191at2"/>
<evidence type="ECO:0000256" key="2">
    <source>
        <dbReference type="SAM" id="MobiDB-lite"/>
    </source>
</evidence>
<keyword evidence="1" id="KW-0732">Signal</keyword>
<feature type="compositionally biased region" description="Polar residues" evidence="2">
    <location>
        <begin position="466"/>
        <end position="477"/>
    </location>
</feature>
<dbReference type="InterPro" id="IPR011098">
    <property type="entry name" value="G5_dom"/>
</dbReference>
<evidence type="ECO:0000259" key="4">
    <source>
        <dbReference type="PROSITE" id="PS51109"/>
    </source>
</evidence>
<dbReference type="Proteomes" id="UP000266301">
    <property type="component" value="Chromosome"/>
</dbReference>
<dbReference type="PANTHER" id="PTHR35788">
    <property type="entry name" value="EXPORTED PROTEIN-RELATED"/>
    <property type="match status" value="1"/>
</dbReference>
<keyword evidence="3" id="KW-0812">Transmembrane</keyword>
<dbReference type="Pfam" id="PF07501">
    <property type="entry name" value="G5"/>
    <property type="match status" value="1"/>
</dbReference>
<dbReference type="AlphaFoldDB" id="A0A386H6M5"/>
<evidence type="ECO:0000256" key="1">
    <source>
        <dbReference type="ARBA" id="ARBA00022729"/>
    </source>
</evidence>
<feature type="transmembrane region" description="Helical" evidence="3">
    <location>
        <begin position="14"/>
        <end position="35"/>
    </location>
</feature>
<dbReference type="InterPro" id="IPR052913">
    <property type="entry name" value="Glycopeptide_resist_protein"/>
</dbReference>
<dbReference type="SMART" id="SM01208">
    <property type="entry name" value="G5"/>
    <property type="match status" value="1"/>
</dbReference>
<dbReference type="InterPro" id="IPR022029">
    <property type="entry name" value="YoaR-like_PG-bd"/>
</dbReference>
<dbReference type="RefSeq" id="WP_119973884.1">
    <property type="nucleotide sequence ID" value="NZ_CP032416.1"/>
</dbReference>
<dbReference type="Pfam" id="PF12229">
    <property type="entry name" value="PG_binding_4"/>
    <property type="match status" value="1"/>
</dbReference>
<keyword evidence="6" id="KW-1185">Reference proteome</keyword>
<sequence length="509" mass="56937">MINVKRTLENRLKLPFRGVVALISIIVVLAVFFIYQYNVVKSWSNRIYPGVKVEKQDLAGKSKEQAKEILREKYIGEVYKSSVNVKTDDRNYILDYNKINIKYNIDETVNQAFNYGKNVNMLEKFKLIKFPTGAVIRLKFTYDKKTLDNFLSDIQKSVDKEPLDAQLIVNGDNLKVVKEKNGRKLQKDKLQKDVLTALGENIGVNTNIKTSVKLLNARITAKKISSINTKISAYTTDYGSISSYERANNIELATSSINGKILLPGDEFSFNKVVGERTAERGYMSAPVIIGNQVDSGLGGGICQVSTTLYNAVLRANIKSTQRSHHTMPSHYVPVGMDATVDYGNIDYKFKNTLKYPIYIFADSSGGAITFEIYSNSELSNIVTDISSKVYQKVDAKLEYQNDSSLPEGQTEVMQAPSTGYRVKVIKTVTKDGKVISSELISDDYYEPINGIVKRGTQKQGTQKQEPQSPETNNPNQEPDDSISTDSKDSETTVETNVDNSTDPEKQDN</sequence>
<dbReference type="Gene3D" id="2.20.230.10">
    <property type="entry name" value="Resuscitation-promoting factor rpfb"/>
    <property type="match status" value="1"/>
</dbReference>
<keyword evidence="3" id="KW-0472">Membrane</keyword>
<reference evidence="5 6" key="1">
    <citation type="journal article" date="2019" name="Int. J. Syst. Evol. Microbiol.">
        <title>Clostridium fermenticellae sp. nov., isolated from the mud in a fermentation cellar for the production of the Chinese liquor, baijiu.</title>
        <authorList>
            <person name="Xu P.X."/>
            <person name="Chai L.J."/>
            <person name="Qiu T."/>
            <person name="Zhang X.J."/>
            <person name="Lu Z.M."/>
            <person name="Xiao C."/>
            <person name="Wang S.T."/>
            <person name="Shen C.H."/>
            <person name="Shi J.S."/>
            <person name="Xu Z.H."/>
        </authorList>
    </citation>
    <scope>NUCLEOTIDE SEQUENCE [LARGE SCALE GENOMIC DNA]</scope>
    <source>
        <strain evidence="5 6">JN500901</strain>
    </source>
</reference>
<dbReference type="EMBL" id="CP032416">
    <property type="protein sequence ID" value="AYD41228.1"/>
    <property type="molecule type" value="Genomic_DNA"/>
</dbReference>
<protein>
    <recommendedName>
        <fullName evidence="4">G5 domain-containing protein</fullName>
    </recommendedName>
</protein>
<dbReference type="InterPro" id="IPR007391">
    <property type="entry name" value="Vancomycin_resist_VanW"/>
</dbReference>
<dbReference type="Pfam" id="PF04294">
    <property type="entry name" value="VanW"/>
    <property type="match status" value="1"/>
</dbReference>
<evidence type="ECO:0000313" key="5">
    <source>
        <dbReference type="EMBL" id="AYD41228.1"/>
    </source>
</evidence>
<evidence type="ECO:0000313" key="6">
    <source>
        <dbReference type="Proteomes" id="UP000266301"/>
    </source>
</evidence>
<dbReference type="PROSITE" id="PS51109">
    <property type="entry name" value="G5"/>
    <property type="match status" value="1"/>
</dbReference>
<name>A0A386H6M5_9CLOT</name>
<dbReference type="KEGG" id="cfer:D4Z93_12185"/>
<gene>
    <name evidence="5" type="ORF">D4Z93_12185</name>
</gene>
<accession>A0A386H6M5</accession>
<feature type="domain" description="G5" evidence="4">
    <location>
        <begin position="380"/>
        <end position="459"/>
    </location>
</feature>
<organism evidence="5 6">
    <name type="scientific">Clostridium fermenticellae</name>
    <dbReference type="NCBI Taxonomy" id="2068654"/>
    <lineage>
        <taxon>Bacteria</taxon>
        <taxon>Bacillati</taxon>
        <taxon>Bacillota</taxon>
        <taxon>Clostridia</taxon>
        <taxon>Eubacteriales</taxon>
        <taxon>Clostridiaceae</taxon>
        <taxon>Clostridium</taxon>
    </lineage>
</organism>